<feature type="compositionally biased region" description="Polar residues" evidence="1">
    <location>
        <begin position="400"/>
        <end position="430"/>
    </location>
</feature>
<dbReference type="EMBL" id="JAJSPL020000012">
    <property type="protein sequence ID" value="KAK7743772.1"/>
    <property type="molecule type" value="Genomic_DNA"/>
</dbReference>
<dbReference type="Proteomes" id="UP001320245">
    <property type="component" value="Unassembled WGS sequence"/>
</dbReference>
<dbReference type="Gene3D" id="3.30.70.330">
    <property type="match status" value="1"/>
</dbReference>
<comment type="caution">
    <text evidence="2">The sequence shown here is derived from an EMBL/GenBank/DDBJ whole genome shotgun (WGS) entry which is preliminary data.</text>
</comment>
<dbReference type="GO" id="GO:0003676">
    <property type="term" value="F:nucleic acid binding"/>
    <property type="evidence" value="ECO:0007669"/>
    <property type="project" value="InterPro"/>
</dbReference>
<dbReference type="SUPFAM" id="SSF54928">
    <property type="entry name" value="RNA-binding domain, RBD"/>
    <property type="match status" value="1"/>
</dbReference>
<name>A0AAN9UBU0_9PEZI</name>
<feature type="compositionally biased region" description="Low complexity" evidence="1">
    <location>
        <begin position="1"/>
        <end position="12"/>
    </location>
</feature>
<proteinExistence type="predicted"/>
<evidence type="ECO:0000313" key="3">
    <source>
        <dbReference type="Proteomes" id="UP001320245"/>
    </source>
</evidence>
<accession>A0AAN9UBU0</accession>
<feature type="compositionally biased region" description="Polar residues" evidence="1">
    <location>
        <begin position="56"/>
        <end position="72"/>
    </location>
</feature>
<evidence type="ECO:0000256" key="1">
    <source>
        <dbReference type="SAM" id="MobiDB-lite"/>
    </source>
</evidence>
<feature type="compositionally biased region" description="Low complexity" evidence="1">
    <location>
        <begin position="431"/>
        <end position="448"/>
    </location>
</feature>
<sequence>MASSPAATTAMADMGRTGRKVRPQLPTVKEASSIESIDGGAPHVPRTNHELFPALRSQTQSAHASPATTASDASEAHIPSSQLSDPTHLKSKADRRNGEVELMEKLAQSTLATIPKLNPATAEFRPIDADKAPAMFGENTRSVDNQKQTDLPVFVSHATGAATGSNTFQIQHGSSFQAASGGSFVGHNTFQPQNGGFANMTAALQAQNYIPSLTRIESNGMNVFDGANHGSLVGRAVQQASDATHVVGGGMATGLQSSNLNDTRQQYQDNNIPSGYANGSGFQQPVNGSNGRNGTTFVTYNINSVQQLPKDISGPNELAFGVPNGSGTQQTGNGVNGVPMPMPMPMANAPGQNGSYSGLNGAFGSFGSTQEQEQLSMSTLQAHLSGSKVNSYQQAQAGSGMTSTYPQAAVGQPQSYHQSAPMQPQSGLTMQRQQQQQPQHHQQQQQQQGMNTPMHNGGSRPMGPTGQYTPESSTIWSPGRSSDFTPSQYVVSPKNVGRLGRTEPHNFAPRSSGSITNEPPPRFALQTPVPIHQQAYKNLMSPSTAGGDPFTPGGPAPTLNPFNGPALSRVIQPIEQPQSAIVLHDNPVPEHIRSMRSKQLNELTQGPTRRPSLEVALSTDYFPFVDNARNAQPTNTYGVVKLKNIPFSTKRSEILAFLGRNSKVLNDNQEPVHIIMERVTSKTNDAYVEFMSMQAAVAAVEKHQKTVAAGRLSRLGDRPIEVELSSQSALMKDLFPLAKGIRWEGPVPVILQDHPTEPWNCFKGFVTEEECMISTLRKFPWYKTDCITIKQRHSVYNACAKLLRLLQYAIKEQKNDGFLTQQLFKRLWTAAMLCHGFTVTMKDNIAFQVGLPDDRLREFNMPRFADMWVHSYTLAPKPGTPLDVLEWYIALIREETNRTVGLQLPNVQAQIHQEGTLTNLYWGFYYKELNLPHGADFDNMTLAQMADLEFGCIANILSRALASSS</sequence>
<feature type="region of interest" description="Disordered" evidence="1">
    <location>
        <begin position="400"/>
        <end position="519"/>
    </location>
</feature>
<organism evidence="2 3">
    <name type="scientific">Cytospora paraplurivora</name>
    <dbReference type="NCBI Taxonomy" id="2898453"/>
    <lineage>
        <taxon>Eukaryota</taxon>
        <taxon>Fungi</taxon>
        <taxon>Dikarya</taxon>
        <taxon>Ascomycota</taxon>
        <taxon>Pezizomycotina</taxon>
        <taxon>Sordariomycetes</taxon>
        <taxon>Sordariomycetidae</taxon>
        <taxon>Diaporthales</taxon>
        <taxon>Cytosporaceae</taxon>
        <taxon>Cytospora</taxon>
    </lineage>
</organism>
<dbReference type="InterPro" id="IPR012677">
    <property type="entry name" value="Nucleotide-bd_a/b_plait_sf"/>
</dbReference>
<evidence type="ECO:0000313" key="2">
    <source>
        <dbReference type="EMBL" id="KAK7743772.1"/>
    </source>
</evidence>
<dbReference type="CDD" id="cd12254">
    <property type="entry name" value="RRM_hnRNPH_ESRPs_RBM12_like"/>
    <property type="match status" value="1"/>
</dbReference>
<feature type="compositionally biased region" description="Polar residues" evidence="1">
    <location>
        <begin position="466"/>
        <end position="490"/>
    </location>
</feature>
<dbReference type="AlphaFoldDB" id="A0AAN9UBU0"/>
<reference evidence="2 3" key="1">
    <citation type="journal article" date="2023" name="PLoS ONE">
        <title>Cytospora paraplurivora sp. nov. isolated from orchards with fruit tree decline syndrome in Ontario, Canada.</title>
        <authorList>
            <person name="Ilyukhin E."/>
            <person name="Nguyen H.D.T."/>
            <person name="Castle A.J."/>
            <person name="Ellouze W."/>
        </authorList>
    </citation>
    <scope>NUCLEOTIDE SEQUENCE [LARGE SCALE GENOMIC DNA]</scope>
    <source>
        <strain evidence="2 3">FDS-564</strain>
    </source>
</reference>
<evidence type="ECO:0008006" key="4">
    <source>
        <dbReference type="Google" id="ProtNLM"/>
    </source>
</evidence>
<gene>
    <name evidence="2" type="ORF">SLS53_003791</name>
</gene>
<protein>
    <recommendedName>
        <fullName evidence="4">RRM domain-containing protein</fullName>
    </recommendedName>
</protein>
<keyword evidence="3" id="KW-1185">Reference proteome</keyword>
<dbReference type="InterPro" id="IPR035979">
    <property type="entry name" value="RBD_domain_sf"/>
</dbReference>
<feature type="region of interest" description="Disordered" evidence="1">
    <location>
        <begin position="1"/>
        <end position="95"/>
    </location>
</feature>